<keyword evidence="1" id="KW-0472">Membrane</keyword>
<sequence length="366" mass="40409">MPQAAGHYKCPACGASLTFGSQSQELECASCGNSFPLDTMEQLESVQVENTTDDQLQWQYAGGGGYTQEEAAHLRAYRCQACGAEIITDETVAATECVYCGNPSVMPQVFSGAYRPDGVIPFQKSKKQAQEALRNHCKGKKLLPKGFMDENRIEKVTGVYVPFWLFQADAEADCTYKCTKVSHHRQGNYEVTKTSHFLVRRGGHLGFNQVPVDGSSKMDDTLMESIEPFDSEKADAFNTAYFSGYQAQRYDVDAAACQPRANERIRASVAAAMRATVMGYATVVPMNTQIQLQHGKVRQVLMPVWMLNTRWQDKTYTFAMNAQTGRFVGDLPVDKGAFWRWLLGLGLGIGAVGTAVAYLLFNMGVL</sequence>
<dbReference type="Gene3D" id="2.20.28.30">
    <property type="entry name" value="RNA polymerase ii, chain L"/>
    <property type="match status" value="1"/>
</dbReference>
<dbReference type="PANTHER" id="PTHR37826:SF3">
    <property type="entry name" value="J DOMAIN-CONTAINING PROTEIN"/>
    <property type="match status" value="1"/>
</dbReference>
<dbReference type="AlphaFoldDB" id="A0A0B4N0N4"/>
<name>A0A0B4N0N4_9BACT</name>
<feature type="transmembrane region" description="Helical" evidence="1">
    <location>
        <begin position="338"/>
        <end position="361"/>
    </location>
</feature>
<proteinExistence type="predicted"/>
<keyword evidence="1" id="KW-0812">Transmembrane</keyword>
<keyword evidence="1" id="KW-1133">Transmembrane helix</keyword>
<reference evidence="2" key="1">
    <citation type="submission" date="2014-03" db="EMBL/GenBank/DDBJ databases">
        <title>A sequence of cellulolytic fosmid clone of goat rumen metagenome.</title>
        <authorList>
            <person name="Lee K.-T."/>
            <person name="Kim J.-Y."/>
            <person name="Kim Y.-J."/>
            <person name="Ahn J.-H."/>
            <person name="Park M.-N."/>
            <person name="Kim J.-H."/>
            <person name="Kim T.-H."/>
        </authorList>
    </citation>
    <scope>NUCLEOTIDE SEQUENCE</scope>
</reference>
<evidence type="ECO:0000313" key="2">
    <source>
        <dbReference type="EMBL" id="AIF26240.1"/>
    </source>
</evidence>
<organism evidence="2">
    <name type="scientific">uncultured bacterium Lq_007_G03</name>
    <dbReference type="NCBI Taxonomy" id="1489288"/>
    <lineage>
        <taxon>Bacteria</taxon>
        <taxon>environmental samples</taxon>
    </lineage>
</organism>
<evidence type="ECO:0000256" key="1">
    <source>
        <dbReference type="SAM" id="Phobius"/>
    </source>
</evidence>
<dbReference type="EMBL" id="KJ631403">
    <property type="protein sequence ID" value="AIF26240.1"/>
    <property type="molecule type" value="Genomic_DNA"/>
</dbReference>
<accession>A0A0B4N0N4</accession>
<protein>
    <recommendedName>
        <fullName evidence="3">DNA-directed RNA polymerase subunit P</fullName>
    </recommendedName>
</protein>
<dbReference type="PANTHER" id="PTHR37826">
    <property type="entry name" value="FLOTILLIN BAND_7_5 DOMAIN PROTEIN"/>
    <property type="match status" value="1"/>
</dbReference>
<evidence type="ECO:0008006" key="3">
    <source>
        <dbReference type="Google" id="ProtNLM"/>
    </source>
</evidence>